<evidence type="ECO:0000313" key="3">
    <source>
        <dbReference type="Proteomes" id="UP001151699"/>
    </source>
</evidence>
<proteinExistence type="predicted"/>
<dbReference type="EMBL" id="WJQU01000002">
    <property type="protein sequence ID" value="KAJ6641187.1"/>
    <property type="molecule type" value="Genomic_DNA"/>
</dbReference>
<dbReference type="OrthoDB" id="6350276at2759"/>
<accession>A0A9Q0S0N9</accession>
<comment type="caution">
    <text evidence="2">The sequence shown here is derived from an EMBL/GenBank/DDBJ whole genome shotgun (WGS) entry which is preliminary data.</text>
</comment>
<name>A0A9Q0S0N9_9DIPT</name>
<dbReference type="Proteomes" id="UP001151699">
    <property type="component" value="Chromosome B"/>
</dbReference>
<keyword evidence="3" id="KW-1185">Reference proteome</keyword>
<evidence type="ECO:0000313" key="2">
    <source>
        <dbReference type="EMBL" id="KAJ6641187.1"/>
    </source>
</evidence>
<keyword evidence="1" id="KW-0472">Membrane</keyword>
<keyword evidence="2" id="KW-0527">Neuropeptide</keyword>
<evidence type="ECO:0000256" key="1">
    <source>
        <dbReference type="SAM" id="Phobius"/>
    </source>
</evidence>
<sequence>MGMCIKLLWRCGYVVTLWVCCDVVEGQHYRKHLNKMWRIQYSTWFGFVLLMTIVLMTISCTNAKASEDFGDSKGDVIKRPSFFVGSRYGRSYYNGRPQQNLNVAPRNDRFFFGSRYGKRSDEYMQDIVDPQPSKELISSYLVSCIYTGVKDFYRCSKLNENVNTDPETIHSNNE</sequence>
<reference evidence="2" key="1">
    <citation type="submission" date="2022-07" db="EMBL/GenBank/DDBJ databases">
        <authorList>
            <person name="Trinca V."/>
            <person name="Uliana J.V.C."/>
            <person name="Torres T.T."/>
            <person name="Ward R.J."/>
            <person name="Monesi N."/>
        </authorList>
    </citation>
    <scope>NUCLEOTIDE SEQUENCE</scope>
    <source>
        <strain evidence="2">HSMRA1968</strain>
        <tissue evidence="2">Whole embryos</tissue>
    </source>
</reference>
<keyword evidence="1" id="KW-1133">Transmembrane helix</keyword>
<protein>
    <submittedName>
        <fullName evidence="2">RYamide neuropeptide</fullName>
    </submittedName>
</protein>
<keyword evidence="1" id="KW-0812">Transmembrane</keyword>
<dbReference type="AlphaFoldDB" id="A0A9Q0S0N9"/>
<gene>
    <name evidence="2" type="primary">RYa</name>
    <name evidence="2" type="ORF">Bhyg_06122</name>
</gene>
<dbReference type="GO" id="GO:0007218">
    <property type="term" value="P:neuropeptide signaling pathway"/>
    <property type="evidence" value="ECO:0007669"/>
    <property type="project" value="UniProtKB-KW"/>
</dbReference>
<organism evidence="2 3">
    <name type="scientific">Pseudolycoriella hygida</name>
    <dbReference type="NCBI Taxonomy" id="35572"/>
    <lineage>
        <taxon>Eukaryota</taxon>
        <taxon>Metazoa</taxon>
        <taxon>Ecdysozoa</taxon>
        <taxon>Arthropoda</taxon>
        <taxon>Hexapoda</taxon>
        <taxon>Insecta</taxon>
        <taxon>Pterygota</taxon>
        <taxon>Neoptera</taxon>
        <taxon>Endopterygota</taxon>
        <taxon>Diptera</taxon>
        <taxon>Nematocera</taxon>
        <taxon>Sciaroidea</taxon>
        <taxon>Sciaridae</taxon>
        <taxon>Pseudolycoriella</taxon>
    </lineage>
</organism>
<feature type="transmembrane region" description="Helical" evidence="1">
    <location>
        <begin position="39"/>
        <end position="58"/>
    </location>
</feature>